<dbReference type="InterPro" id="IPR052944">
    <property type="entry name" value="Sporulation_related"/>
</dbReference>
<reference evidence="1 2" key="1">
    <citation type="submission" date="2011-10" db="EMBL/GenBank/DDBJ databases">
        <title>The Improved High-Quality Draft genome of Methanoplanus limicola DSM 2279.</title>
        <authorList>
            <consortium name="US DOE Joint Genome Institute (JGI-PGF)"/>
            <person name="Lucas S."/>
            <person name="Copeland A."/>
            <person name="Lapidus A."/>
            <person name="Glavina del Rio T."/>
            <person name="Dalin E."/>
            <person name="Tice H."/>
            <person name="Bruce D."/>
            <person name="Goodwin L."/>
            <person name="Pitluck S."/>
            <person name="Peters L."/>
            <person name="Mikhailova N."/>
            <person name="Lu M."/>
            <person name="Kyrpides N."/>
            <person name="Mavromatis K."/>
            <person name="Ivanova N."/>
            <person name="Markowitz V."/>
            <person name="Cheng J.-F."/>
            <person name="Hugenholtz P."/>
            <person name="Woyke T."/>
            <person name="Wu D."/>
            <person name="Wirth R."/>
            <person name="Brambilla E.-M."/>
            <person name="Klenk H.-P."/>
            <person name="Eisen J.A."/>
        </authorList>
    </citation>
    <scope>NUCLEOTIDE SEQUENCE [LARGE SCALE GENOMIC DNA]</scope>
    <source>
        <strain evidence="1 2">DSM 2279</strain>
    </source>
</reference>
<name>H1YZC0_9EURY</name>
<proteinExistence type="predicted"/>
<dbReference type="AlphaFoldDB" id="H1YZC0"/>
<protein>
    <submittedName>
        <fullName evidence="1">Outer membrane lipoprotein-sorting protein</fullName>
    </submittedName>
</protein>
<dbReference type="STRING" id="937775.Metlim_1025"/>
<dbReference type="InterPro" id="IPR029046">
    <property type="entry name" value="LolA/LolB/LppX"/>
</dbReference>
<evidence type="ECO:0000313" key="1">
    <source>
        <dbReference type="EMBL" id="EHQ35144.1"/>
    </source>
</evidence>
<dbReference type="PANTHER" id="PTHR37507">
    <property type="entry name" value="SPORULATION PROTEIN YDCC"/>
    <property type="match status" value="1"/>
</dbReference>
<evidence type="ECO:0000313" key="2">
    <source>
        <dbReference type="Proteomes" id="UP000005741"/>
    </source>
</evidence>
<dbReference type="EMBL" id="CM001436">
    <property type="protein sequence ID" value="EHQ35144.1"/>
    <property type="molecule type" value="Genomic_DNA"/>
</dbReference>
<dbReference type="Proteomes" id="UP000005741">
    <property type="component" value="Chromosome"/>
</dbReference>
<gene>
    <name evidence="1" type="ORF">Metlim_1025</name>
</gene>
<dbReference type="InParanoid" id="H1YZC0"/>
<dbReference type="SUPFAM" id="SSF89392">
    <property type="entry name" value="Prokaryotic lipoproteins and lipoprotein localization factors"/>
    <property type="match status" value="1"/>
</dbReference>
<keyword evidence="1" id="KW-0449">Lipoprotein</keyword>
<sequence>MKYPGKLICLCLVLLLVTASFIAGCTESGQKNPDAGELKNKYLENAGKIEDYQSEYHSKKDGLIFFDWKKPSEYRMEYRDSTKNAPGTLLLMNKTTAVRYDAEENTYRIMPEIAYLPRHDYQNMIRRAVRDEKFTITDTVQADERMLYNIEILTEPWSDKYTDYISSKICAQIDPQSGLAWNITTYYPSDTLNDIIEYKKIEVNTGIPEERFSFSPPSGSGLGCESKSPLSCAAGKNDSDRDCTEDLLTQPIGGFSGNRFLIALYNYDRAERISDPDPSGSVNYTFYSRNMEPGIVKYEICRVAGLYEATPLPLPRNFTVAVEPREFAAEPGKIYTSEVTVHLQPESEIDNLWLYLHADVEGAPGAVTDDWVRVSADDGTPMSGAGLWHFYQGKGEYCQDLLVVSQGESGHAQFHISTGELDTGTVTMKLKTVPCSLDHGPVGEDERPPWPEGIDVSVKPERFTARSFADYYIDMIFSVDSTVKPGDYCFSVQLRTPTGGFDYSAFTLRVIRGEK</sequence>
<dbReference type="Gene3D" id="2.50.20.10">
    <property type="entry name" value="Lipoprotein localisation LolA/LolB/LppX"/>
    <property type="match status" value="1"/>
</dbReference>
<dbReference type="PANTHER" id="PTHR37507:SF2">
    <property type="entry name" value="SPORULATION PROTEIN YDCC"/>
    <property type="match status" value="1"/>
</dbReference>
<dbReference type="PROSITE" id="PS51257">
    <property type="entry name" value="PROKAR_LIPOPROTEIN"/>
    <property type="match status" value="1"/>
</dbReference>
<organism evidence="1 2">
    <name type="scientific">Methanoplanus limicola DSM 2279</name>
    <dbReference type="NCBI Taxonomy" id="937775"/>
    <lineage>
        <taxon>Archaea</taxon>
        <taxon>Methanobacteriati</taxon>
        <taxon>Methanobacteriota</taxon>
        <taxon>Stenosarchaea group</taxon>
        <taxon>Methanomicrobia</taxon>
        <taxon>Methanomicrobiales</taxon>
        <taxon>Methanomicrobiaceae</taxon>
        <taxon>Methanoplanus</taxon>
    </lineage>
</organism>
<accession>H1YZC0</accession>
<dbReference type="HOGENOM" id="CLU_528566_0_0_2"/>
<keyword evidence="2" id="KW-1185">Reference proteome</keyword>